<gene>
    <name evidence="1" type="ORF">NCTC13533_05588</name>
</gene>
<dbReference type="Gene3D" id="3.40.50.12780">
    <property type="entry name" value="N-terminal domain of ligase-like"/>
    <property type="match status" value="1"/>
</dbReference>
<protein>
    <submittedName>
        <fullName evidence="1">Phenylacetate-CoA ligase</fullName>
    </submittedName>
</protein>
<reference evidence="1 2" key="1">
    <citation type="submission" date="2018-06" db="EMBL/GenBank/DDBJ databases">
        <authorList>
            <consortium name="Pathogen Informatics"/>
            <person name="Doyle S."/>
        </authorList>
    </citation>
    <scope>NUCLEOTIDE SEQUENCE [LARGE SCALE GENOMIC DNA]</scope>
    <source>
        <strain evidence="1 2">NCTC13533</strain>
    </source>
</reference>
<accession>A0A376EWK7</accession>
<sequence length="99" mass="11171">MSDGDLERLAYNEAISFVCAGIRKGDVVQMVTTIDKRFMAGLAYFLGLRKMGASVVRMGPGVPELQWDSIFRYKPKYLITVPSFLLKMIDYAEKKRSGL</sequence>
<dbReference type="InterPro" id="IPR042099">
    <property type="entry name" value="ANL_N_sf"/>
</dbReference>
<dbReference type="AlphaFoldDB" id="A0A376EWK7"/>
<dbReference type="Proteomes" id="UP000255224">
    <property type="component" value="Unassembled WGS sequence"/>
</dbReference>
<evidence type="ECO:0000313" key="1">
    <source>
        <dbReference type="EMBL" id="STD14383.1"/>
    </source>
</evidence>
<dbReference type="EMBL" id="UFVQ01000003">
    <property type="protein sequence ID" value="STD14383.1"/>
    <property type="molecule type" value="Genomic_DNA"/>
</dbReference>
<organism evidence="1 2">
    <name type="scientific">Chryseobacterium carnipullorum</name>
    <dbReference type="NCBI Taxonomy" id="1124835"/>
    <lineage>
        <taxon>Bacteria</taxon>
        <taxon>Pseudomonadati</taxon>
        <taxon>Bacteroidota</taxon>
        <taxon>Flavobacteriia</taxon>
        <taxon>Flavobacteriales</taxon>
        <taxon>Weeksellaceae</taxon>
        <taxon>Chryseobacterium group</taxon>
        <taxon>Chryseobacterium</taxon>
    </lineage>
</organism>
<name>A0A376EWK7_CHRCU</name>
<dbReference type="SUPFAM" id="SSF56801">
    <property type="entry name" value="Acetyl-CoA synthetase-like"/>
    <property type="match status" value="1"/>
</dbReference>
<evidence type="ECO:0000313" key="2">
    <source>
        <dbReference type="Proteomes" id="UP000255224"/>
    </source>
</evidence>
<proteinExistence type="predicted"/>
<keyword evidence="1" id="KW-0436">Ligase</keyword>
<dbReference type="GO" id="GO:0016874">
    <property type="term" value="F:ligase activity"/>
    <property type="evidence" value="ECO:0007669"/>
    <property type="project" value="UniProtKB-KW"/>
</dbReference>